<dbReference type="KEGG" id="palo:E6C60_1985"/>
<dbReference type="EMBL" id="CP040396">
    <property type="protein sequence ID" value="QCT02700.1"/>
    <property type="molecule type" value="Genomic_DNA"/>
</dbReference>
<evidence type="ECO:0008006" key="3">
    <source>
        <dbReference type="Google" id="ProtNLM"/>
    </source>
</evidence>
<protein>
    <recommendedName>
        <fullName evidence="3">Group-specific protein</fullName>
    </recommendedName>
</protein>
<accession>A0A4P8XM09</accession>
<keyword evidence="2" id="KW-1185">Reference proteome</keyword>
<sequence>MNGMLTINIDENEVKKMCRERVEELVKEVDSEYVFWDSTELKKRTCMSWNTIQDNFFFDPRFPKVKVGGKWYFPVKETRDFLKTWLLEQR</sequence>
<evidence type="ECO:0000313" key="1">
    <source>
        <dbReference type="EMBL" id="QCT02700.1"/>
    </source>
</evidence>
<dbReference type="Proteomes" id="UP000300879">
    <property type="component" value="Chromosome"/>
</dbReference>
<proteinExistence type="predicted"/>
<evidence type="ECO:0000313" key="2">
    <source>
        <dbReference type="Proteomes" id="UP000300879"/>
    </source>
</evidence>
<name>A0A4P8XM09_9BACL</name>
<organism evidence="1 2">
    <name type="scientific">Paenibacillus algicola</name>
    <dbReference type="NCBI Taxonomy" id="2565926"/>
    <lineage>
        <taxon>Bacteria</taxon>
        <taxon>Bacillati</taxon>
        <taxon>Bacillota</taxon>
        <taxon>Bacilli</taxon>
        <taxon>Bacillales</taxon>
        <taxon>Paenibacillaceae</taxon>
        <taxon>Paenibacillus</taxon>
    </lineage>
</organism>
<reference evidence="1 2" key="1">
    <citation type="submission" date="2019-05" db="EMBL/GenBank/DDBJ databases">
        <authorList>
            <person name="Chen C."/>
        </authorList>
    </citation>
    <scope>NUCLEOTIDE SEQUENCE [LARGE SCALE GENOMIC DNA]</scope>
    <source>
        <strain evidence="1 2">HB172198</strain>
    </source>
</reference>
<gene>
    <name evidence="1" type="ORF">E6C60_1985</name>
</gene>
<dbReference type="AlphaFoldDB" id="A0A4P8XM09"/>